<keyword evidence="5 7" id="KW-0472">Membrane</keyword>
<dbReference type="Pfam" id="PF07715">
    <property type="entry name" value="Plug"/>
    <property type="match status" value="1"/>
</dbReference>
<keyword evidence="2 7" id="KW-0813">Transport</keyword>
<evidence type="ECO:0000256" key="8">
    <source>
        <dbReference type="SAM" id="SignalP"/>
    </source>
</evidence>
<dbReference type="Gene3D" id="2.170.130.10">
    <property type="entry name" value="TonB-dependent receptor, plug domain"/>
    <property type="match status" value="1"/>
</dbReference>
<dbReference type="PROSITE" id="PS52016">
    <property type="entry name" value="TONB_DEPENDENT_REC_3"/>
    <property type="match status" value="1"/>
</dbReference>
<name>A0A6N8L014_9SPHI</name>
<keyword evidence="11" id="KW-1185">Reference proteome</keyword>
<dbReference type="EMBL" id="WSQA01000002">
    <property type="protein sequence ID" value="MVZ61142.1"/>
    <property type="molecule type" value="Genomic_DNA"/>
</dbReference>
<dbReference type="InterPro" id="IPR037066">
    <property type="entry name" value="Plug_dom_sf"/>
</dbReference>
<dbReference type="InterPro" id="IPR023997">
    <property type="entry name" value="TonB-dep_OMP_SusC/RagA_CS"/>
</dbReference>
<dbReference type="InterPro" id="IPR012910">
    <property type="entry name" value="Plug_dom"/>
</dbReference>
<feature type="chain" id="PRO_5026881379" evidence="8">
    <location>
        <begin position="26"/>
        <end position="1048"/>
    </location>
</feature>
<dbReference type="SUPFAM" id="SSF49464">
    <property type="entry name" value="Carboxypeptidase regulatory domain-like"/>
    <property type="match status" value="1"/>
</dbReference>
<dbReference type="SUPFAM" id="SSF56935">
    <property type="entry name" value="Porins"/>
    <property type="match status" value="1"/>
</dbReference>
<keyword evidence="6 7" id="KW-0998">Cell outer membrane</keyword>
<keyword evidence="8" id="KW-0732">Signal</keyword>
<dbReference type="InterPro" id="IPR023996">
    <property type="entry name" value="TonB-dep_OMP_SusC/RagA"/>
</dbReference>
<evidence type="ECO:0000259" key="9">
    <source>
        <dbReference type="Pfam" id="PF07715"/>
    </source>
</evidence>
<keyword evidence="3 7" id="KW-1134">Transmembrane beta strand</keyword>
<dbReference type="InterPro" id="IPR036942">
    <property type="entry name" value="Beta-barrel_TonB_sf"/>
</dbReference>
<comment type="similarity">
    <text evidence="7">Belongs to the TonB-dependent receptor family.</text>
</comment>
<feature type="domain" description="TonB-dependent receptor plug" evidence="9">
    <location>
        <begin position="131"/>
        <end position="238"/>
    </location>
</feature>
<dbReference type="NCBIfam" id="TIGR04056">
    <property type="entry name" value="OMP_RagA_SusC"/>
    <property type="match status" value="1"/>
</dbReference>
<dbReference type="AlphaFoldDB" id="A0A6N8L014"/>
<reference evidence="10 11" key="1">
    <citation type="submission" date="2019-12" db="EMBL/GenBank/DDBJ databases">
        <authorList>
            <person name="Dong K."/>
        </authorList>
    </citation>
    <scope>NUCLEOTIDE SEQUENCE [LARGE SCALE GENOMIC DNA]</scope>
    <source>
        <strain evidence="10 11">JCM 31225</strain>
    </source>
</reference>
<evidence type="ECO:0000313" key="11">
    <source>
        <dbReference type="Proteomes" id="UP000435036"/>
    </source>
</evidence>
<protein>
    <submittedName>
        <fullName evidence="10">SusC/RagA family TonB-linked outer membrane protein</fullName>
    </submittedName>
</protein>
<dbReference type="GO" id="GO:0009279">
    <property type="term" value="C:cell outer membrane"/>
    <property type="evidence" value="ECO:0007669"/>
    <property type="project" value="UniProtKB-SubCell"/>
</dbReference>
<keyword evidence="4 7" id="KW-0812">Transmembrane</keyword>
<comment type="caution">
    <text evidence="10">The sequence shown here is derived from an EMBL/GenBank/DDBJ whole genome shotgun (WGS) entry which is preliminary data.</text>
</comment>
<dbReference type="InterPro" id="IPR008969">
    <property type="entry name" value="CarboxyPept-like_regulatory"/>
</dbReference>
<dbReference type="InterPro" id="IPR039426">
    <property type="entry name" value="TonB-dep_rcpt-like"/>
</dbReference>
<evidence type="ECO:0000256" key="6">
    <source>
        <dbReference type="ARBA" id="ARBA00023237"/>
    </source>
</evidence>
<gene>
    <name evidence="10" type="ORF">GQF63_03820</name>
</gene>
<dbReference type="NCBIfam" id="TIGR04057">
    <property type="entry name" value="SusC_RagA_signa"/>
    <property type="match status" value="1"/>
</dbReference>
<dbReference type="Gene3D" id="2.40.170.20">
    <property type="entry name" value="TonB-dependent receptor, beta-barrel domain"/>
    <property type="match status" value="1"/>
</dbReference>
<evidence type="ECO:0000256" key="5">
    <source>
        <dbReference type="ARBA" id="ARBA00023136"/>
    </source>
</evidence>
<evidence type="ECO:0000313" key="10">
    <source>
        <dbReference type="EMBL" id="MVZ61142.1"/>
    </source>
</evidence>
<evidence type="ECO:0000256" key="3">
    <source>
        <dbReference type="ARBA" id="ARBA00022452"/>
    </source>
</evidence>
<comment type="subcellular location">
    <subcellularLocation>
        <location evidence="1 7">Cell outer membrane</location>
        <topology evidence="1 7">Multi-pass membrane protein</topology>
    </subcellularLocation>
</comment>
<dbReference type="OrthoDB" id="899266at2"/>
<proteinExistence type="inferred from homology"/>
<evidence type="ECO:0000256" key="7">
    <source>
        <dbReference type="PROSITE-ProRule" id="PRU01360"/>
    </source>
</evidence>
<evidence type="ECO:0000256" key="1">
    <source>
        <dbReference type="ARBA" id="ARBA00004571"/>
    </source>
</evidence>
<evidence type="ECO:0000256" key="2">
    <source>
        <dbReference type="ARBA" id="ARBA00022448"/>
    </source>
</evidence>
<accession>A0A6N8L014</accession>
<dbReference type="Proteomes" id="UP000435036">
    <property type="component" value="Unassembled WGS sequence"/>
</dbReference>
<sequence>MTMKSKVIYPLLIYGLLILFQQASAQSQTKATGKVISTDGGAIPNATVEVLNVKTQQKQTVGSNAEGMFNLENLTVDGVYNIYVHHMGFQRDSVMNFVAKVNQTNSILIRLKPDDTELDEVVVIGYGTVQKKDLTGAVSSVDGKDIAVRKTTQLSQALQGAVPGVMATRTNNAPGAAATIRVRGITTITEGGLNPLVILDGVPISGLDQVNPNDIENVTVLKDAASASIYGSRAAAGVILITSKRGVDGKLSLEYNTDLGFETPTELPEYVGAQRYLQLVNELRWNDNNNNANEYPIYAKDLVDNYINLNKENPNQYPITDWQDVLLKKRANRQSHQLAVSGSGKHLRTRFSLGYDDTDALYVHRNYERLTARVNNNIDVNKYLSAVIDLNFKRTTDNRPYINTVDQDNPGFGGLIDPMYRMGITAPIYAAMWDDGRLASGKDGDNIYGMLNFGGHNKYQYSQFGGKVGLDVKPLDGLTLTGVIAPIFNFNRSKLFKTKVPYTAWNNPDQRLGYINGFDATKLNEGRVEEYQYTTQFLGNYTKGFGKHNLNLLAGYEFFYLNNESLGASRDQYLLSGYPYLDIGPLDFRDNNGSAYENAYRSYFGRAMYNYANKYFIQANIRYDGSSRFAKDFRWGVFPSVSAAWTVSEESFMKEISWLNFFKIRASYGTLGNERIGNYPYQSLIQFSNGALFYNGNEVVSAQSAAQWQYAIRDITWEKTESYDMGLDFIGLNNRLSATFDVYKKITSDMLLALQIPGYIGFENPNQNTGIMDTKGWELTLGWKDRINKFNYGISFNISNFKSKMGDLGGTEFLGDQVKKQGSEFNEWYGYISDGLFQTADEVANSPVLNANVKPGDVKYRDISGPDGTPDGKISPEYDRVLLGGSLPQYLYGGQINVGYSGLNLNVVVQGVGKQNTRQTADMIQPYQQNWGNFLSILDGNTWSKYNSEEQNRNAQYPRYSNTSASNNYAMSDFWMINGKYFRLKSVSLSYQIPEAFLTKYHVQGLGFSFTANDILTVNKFPKGWDPEMQKFNYPITASFLFGVNVKF</sequence>
<dbReference type="Pfam" id="PF13620">
    <property type="entry name" value="CarboxypepD_reg"/>
    <property type="match status" value="1"/>
</dbReference>
<feature type="signal peptide" evidence="8">
    <location>
        <begin position="1"/>
        <end position="25"/>
    </location>
</feature>
<dbReference type="Gene3D" id="2.60.40.1120">
    <property type="entry name" value="Carboxypeptidase-like, regulatory domain"/>
    <property type="match status" value="1"/>
</dbReference>
<organism evidence="10 11">
    <name type="scientific">Sphingobacterium humi</name>
    <dbReference type="NCBI Taxonomy" id="1796905"/>
    <lineage>
        <taxon>Bacteria</taxon>
        <taxon>Pseudomonadati</taxon>
        <taxon>Bacteroidota</taxon>
        <taxon>Sphingobacteriia</taxon>
        <taxon>Sphingobacteriales</taxon>
        <taxon>Sphingobacteriaceae</taxon>
        <taxon>Sphingobacterium</taxon>
    </lineage>
</organism>
<evidence type="ECO:0000256" key="4">
    <source>
        <dbReference type="ARBA" id="ARBA00022692"/>
    </source>
</evidence>